<name>A0A3S5CV04_9PLAT</name>
<protein>
    <submittedName>
        <fullName evidence="2">Uncharacterized protein</fullName>
    </submittedName>
</protein>
<evidence type="ECO:0000256" key="1">
    <source>
        <dbReference type="SAM" id="MobiDB-lite"/>
    </source>
</evidence>
<comment type="caution">
    <text evidence="2">The sequence shown here is derived from an EMBL/GenBank/DDBJ whole genome shotgun (WGS) entry which is preliminary data.</text>
</comment>
<dbReference type="AlphaFoldDB" id="A0A3S5CV04"/>
<proteinExistence type="predicted"/>
<dbReference type="Proteomes" id="UP000784294">
    <property type="component" value="Unassembled WGS sequence"/>
</dbReference>
<keyword evidence="3" id="KW-1185">Reference proteome</keyword>
<evidence type="ECO:0000313" key="2">
    <source>
        <dbReference type="EMBL" id="VEL40304.1"/>
    </source>
</evidence>
<organism evidence="2 3">
    <name type="scientific">Protopolystoma xenopodis</name>
    <dbReference type="NCBI Taxonomy" id="117903"/>
    <lineage>
        <taxon>Eukaryota</taxon>
        <taxon>Metazoa</taxon>
        <taxon>Spiralia</taxon>
        <taxon>Lophotrochozoa</taxon>
        <taxon>Platyhelminthes</taxon>
        <taxon>Monogenea</taxon>
        <taxon>Polyopisthocotylea</taxon>
        <taxon>Polystomatidea</taxon>
        <taxon>Polystomatidae</taxon>
        <taxon>Protopolystoma</taxon>
    </lineage>
</organism>
<sequence length="210" mass="22785">MLTIIFVECIFSSPAGLPSSSSSSPSPSPSPFAFSQTLPVVMVPPPSINFGNDLWLLAKRTRGNTVMRKLMATSISIDSSQRGKASNSTLVDSAPQSLPEGSEPEVVRMRPWSATLTTGNCADDGQDDTRTRLRMQTAFRPRGRGRALTLDQLAAMQQTGRRVGSAEELASGARLMSQVKQQGKRARRKAGIIAEKVEQFNRNPDCSVFK</sequence>
<feature type="compositionally biased region" description="Polar residues" evidence="1">
    <location>
        <begin position="77"/>
        <end position="96"/>
    </location>
</feature>
<accession>A0A3S5CV04</accession>
<reference evidence="2" key="1">
    <citation type="submission" date="2018-11" db="EMBL/GenBank/DDBJ databases">
        <authorList>
            <consortium name="Pathogen Informatics"/>
        </authorList>
    </citation>
    <scope>NUCLEOTIDE SEQUENCE</scope>
</reference>
<dbReference type="EMBL" id="CAAALY010264413">
    <property type="protein sequence ID" value="VEL40304.1"/>
    <property type="molecule type" value="Genomic_DNA"/>
</dbReference>
<gene>
    <name evidence="2" type="ORF">PXEA_LOCUS33744</name>
</gene>
<feature type="region of interest" description="Disordered" evidence="1">
    <location>
        <begin position="77"/>
        <end position="105"/>
    </location>
</feature>
<evidence type="ECO:0000313" key="3">
    <source>
        <dbReference type="Proteomes" id="UP000784294"/>
    </source>
</evidence>